<reference evidence="2" key="2">
    <citation type="journal article" date="2023" name="IMA Fungus">
        <title>Comparative genomic study of the Penicillium genus elucidates a diverse pangenome and 15 lateral gene transfer events.</title>
        <authorList>
            <person name="Petersen C."/>
            <person name="Sorensen T."/>
            <person name="Nielsen M.R."/>
            <person name="Sondergaard T.E."/>
            <person name="Sorensen J.L."/>
            <person name="Fitzpatrick D.A."/>
            <person name="Frisvad J.C."/>
            <person name="Nielsen K.L."/>
        </authorList>
    </citation>
    <scope>NUCLEOTIDE SEQUENCE</scope>
    <source>
        <strain evidence="2">IBT 30761</strain>
    </source>
</reference>
<protein>
    <submittedName>
        <fullName evidence="2">Uncharacterized protein</fullName>
    </submittedName>
</protein>
<evidence type="ECO:0000256" key="1">
    <source>
        <dbReference type="SAM" id="MobiDB-lite"/>
    </source>
</evidence>
<feature type="region of interest" description="Disordered" evidence="1">
    <location>
        <begin position="88"/>
        <end position="108"/>
    </location>
</feature>
<dbReference type="RefSeq" id="XP_056468544.1">
    <property type="nucleotide sequence ID" value="XM_056623556.1"/>
</dbReference>
<dbReference type="Gene3D" id="1.20.1290.10">
    <property type="entry name" value="AhpD-like"/>
    <property type="match status" value="1"/>
</dbReference>
<evidence type="ECO:0000313" key="2">
    <source>
        <dbReference type="EMBL" id="KAJ5082022.1"/>
    </source>
</evidence>
<dbReference type="Proteomes" id="UP001149074">
    <property type="component" value="Unassembled WGS sequence"/>
</dbReference>
<proteinExistence type="predicted"/>
<comment type="caution">
    <text evidence="2">The sequence shown here is derived from an EMBL/GenBank/DDBJ whole genome shotgun (WGS) entry which is preliminary data.</text>
</comment>
<sequence>MTHTDVEWRALHTKVKQLVPKRLGPMMIIVGSPGLSLNLLIGANIFRLQQAATVVASPSEELLAEFYSYLVRSKIRINIYDYVDSDSDDDVNDIDEDEDMEEDDDEGAAELERARQAISLIFREVLLKLIPLVGAPRVLCALIPLANAEGNVKAKAANSELDDRWDNMDHLDAEVFYQRGERTMKAIYGTSLLPKIFDSFGDHKEDISFHEIFAVYGLFLSDYAILTPIQTEAVVYATISSLGLGAPGTLHLRGMGRILGASGQDTQSDEAEQIITQLTNLREAVMEIIRFVGDDYATRARLDKWATVDSMLREFGGWGEKETLNQHFKEFYPGRI</sequence>
<reference evidence="2" key="1">
    <citation type="submission" date="2022-11" db="EMBL/GenBank/DDBJ databases">
        <authorList>
            <person name="Petersen C."/>
        </authorList>
    </citation>
    <scope>NUCLEOTIDE SEQUENCE</scope>
    <source>
        <strain evidence="2">IBT 30761</strain>
    </source>
</reference>
<dbReference type="EMBL" id="JAPQKI010000011">
    <property type="protein sequence ID" value="KAJ5082022.1"/>
    <property type="molecule type" value="Genomic_DNA"/>
</dbReference>
<dbReference type="OrthoDB" id="5537330at2759"/>
<keyword evidence="3" id="KW-1185">Reference proteome</keyword>
<dbReference type="InterPro" id="IPR052999">
    <property type="entry name" value="PTS1_Protein"/>
</dbReference>
<dbReference type="InterPro" id="IPR029032">
    <property type="entry name" value="AhpD-like"/>
</dbReference>
<organism evidence="2 3">
    <name type="scientific">Penicillium argentinense</name>
    <dbReference type="NCBI Taxonomy" id="1131581"/>
    <lineage>
        <taxon>Eukaryota</taxon>
        <taxon>Fungi</taxon>
        <taxon>Dikarya</taxon>
        <taxon>Ascomycota</taxon>
        <taxon>Pezizomycotina</taxon>
        <taxon>Eurotiomycetes</taxon>
        <taxon>Eurotiomycetidae</taxon>
        <taxon>Eurotiales</taxon>
        <taxon>Aspergillaceae</taxon>
        <taxon>Penicillium</taxon>
    </lineage>
</organism>
<dbReference type="GeneID" id="81362535"/>
<gene>
    <name evidence="2" type="ORF">N7532_011065</name>
</gene>
<accession>A0A9W9JUW5</accession>
<dbReference type="AlphaFoldDB" id="A0A9W9JUW5"/>
<dbReference type="PANTHER" id="PTHR28180">
    <property type="entry name" value="CONSERVED MITOCHONDRIAL PROTEIN-RELATED"/>
    <property type="match status" value="1"/>
</dbReference>
<evidence type="ECO:0000313" key="3">
    <source>
        <dbReference type="Proteomes" id="UP001149074"/>
    </source>
</evidence>
<name>A0A9W9JUW5_9EURO</name>